<feature type="transmembrane region" description="Helical" evidence="2">
    <location>
        <begin position="106"/>
        <end position="126"/>
    </location>
</feature>
<feature type="transmembrane region" description="Helical" evidence="2">
    <location>
        <begin position="33"/>
        <end position="56"/>
    </location>
</feature>
<gene>
    <name evidence="3" type="ORF">BST27_07810</name>
</gene>
<name>A0A1E3SCM6_MYCIE</name>
<dbReference type="RefSeq" id="WP_069419939.1">
    <property type="nucleotide sequence ID" value="NZ_CBCRZH010000031.1"/>
</dbReference>
<keyword evidence="4" id="KW-1185">Reference proteome</keyword>
<keyword evidence="2" id="KW-0812">Transmembrane</keyword>
<keyword evidence="2" id="KW-0472">Membrane</keyword>
<evidence type="ECO:0000313" key="3">
    <source>
        <dbReference type="EMBL" id="ORB08282.1"/>
    </source>
</evidence>
<dbReference type="Proteomes" id="UP000192739">
    <property type="component" value="Unassembled WGS sequence"/>
</dbReference>
<feature type="region of interest" description="Disordered" evidence="1">
    <location>
        <begin position="1"/>
        <end position="24"/>
    </location>
</feature>
<proteinExistence type="predicted"/>
<evidence type="ECO:0000256" key="2">
    <source>
        <dbReference type="SAM" id="Phobius"/>
    </source>
</evidence>
<evidence type="ECO:0000256" key="1">
    <source>
        <dbReference type="SAM" id="MobiDB-lite"/>
    </source>
</evidence>
<comment type="caution">
    <text evidence="3">The sequence shown here is derived from an EMBL/GenBank/DDBJ whole genome shotgun (WGS) entry which is preliminary data.</text>
</comment>
<sequence>MRVQNSQAADLAPESADVRAPQSEDHGRTRRAIVNWVLALLTVPAAILVVVFAIGAAMSMAGCSAPACPGIGPSGLVYGVLLYGAPVISGLTMIVSIFTAFRPYGFVVPVIALALLLADFATIAALF</sequence>
<reference evidence="3 4" key="1">
    <citation type="submission" date="2017-02" db="EMBL/GenBank/DDBJ databases">
        <title>The new phylogeny of genus Mycobacterium.</title>
        <authorList>
            <person name="Tortoli E."/>
            <person name="Trovato A."/>
            <person name="Cirillo D.M."/>
        </authorList>
    </citation>
    <scope>NUCLEOTIDE SEQUENCE [LARGE SCALE GENOMIC DNA]</scope>
    <source>
        <strain evidence="3 4">DSM 44049</strain>
    </source>
</reference>
<dbReference type="STRING" id="28445.BHQ20_14985"/>
<accession>A0A1E3SCM6</accession>
<organism evidence="3 4">
    <name type="scientific">Mycobacterium intermedium</name>
    <dbReference type="NCBI Taxonomy" id="28445"/>
    <lineage>
        <taxon>Bacteria</taxon>
        <taxon>Bacillati</taxon>
        <taxon>Actinomycetota</taxon>
        <taxon>Actinomycetes</taxon>
        <taxon>Mycobacteriales</taxon>
        <taxon>Mycobacteriaceae</taxon>
        <taxon>Mycobacterium</taxon>
        <taxon>Mycobacterium simiae complex</taxon>
    </lineage>
</organism>
<evidence type="ECO:0000313" key="4">
    <source>
        <dbReference type="Proteomes" id="UP000192739"/>
    </source>
</evidence>
<dbReference type="AlphaFoldDB" id="A0A1E3SCM6"/>
<protein>
    <submittedName>
        <fullName evidence="3">Uncharacterized protein</fullName>
    </submittedName>
</protein>
<keyword evidence="2" id="KW-1133">Transmembrane helix</keyword>
<feature type="transmembrane region" description="Helical" evidence="2">
    <location>
        <begin position="76"/>
        <end position="99"/>
    </location>
</feature>
<dbReference type="EMBL" id="MVHT01000014">
    <property type="protein sequence ID" value="ORB08282.1"/>
    <property type="molecule type" value="Genomic_DNA"/>
</dbReference>